<organism evidence="2 3">
    <name type="scientific">Physocladia obscura</name>
    <dbReference type="NCBI Taxonomy" id="109957"/>
    <lineage>
        <taxon>Eukaryota</taxon>
        <taxon>Fungi</taxon>
        <taxon>Fungi incertae sedis</taxon>
        <taxon>Chytridiomycota</taxon>
        <taxon>Chytridiomycota incertae sedis</taxon>
        <taxon>Chytridiomycetes</taxon>
        <taxon>Chytridiales</taxon>
        <taxon>Chytriomycetaceae</taxon>
        <taxon>Physocladia</taxon>
    </lineage>
</organism>
<feature type="region of interest" description="Disordered" evidence="1">
    <location>
        <begin position="202"/>
        <end position="223"/>
    </location>
</feature>
<proteinExistence type="predicted"/>
<gene>
    <name evidence="2" type="ORF">HK100_011460</name>
</gene>
<evidence type="ECO:0000256" key="1">
    <source>
        <dbReference type="SAM" id="MobiDB-lite"/>
    </source>
</evidence>
<accession>A0AAD5T9F5</accession>
<dbReference type="Proteomes" id="UP001211907">
    <property type="component" value="Unassembled WGS sequence"/>
</dbReference>
<dbReference type="EMBL" id="JADGJH010000071">
    <property type="protein sequence ID" value="KAJ3139448.1"/>
    <property type="molecule type" value="Genomic_DNA"/>
</dbReference>
<reference evidence="2" key="1">
    <citation type="submission" date="2020-05" db="EMBL/GenBank/DDBJ databases">
        <title>Phylogenomic resolution of chytrid fungi.</title>
        <authorList>
            <person name="Stajich J.E."/>
            <person name="Amses K."/>
            <person name="Simmons R."/>
            <person name="Seto K."/>
            <person name="Myers J."/>
            <person name="Bonds A."/>
            <person name="Quandt C.A."/>
            <person name="Barry K."/>
            <person name="Liu P."/>
            <person name="Grigoriev I."/>
            <person name="Longcore J.E."/>
            <person name="James T.Y."/>
        </authorList>
    </citation>
    <scope>NUCLEOTIDE SEQUENCE</scope>
    <source>
        <strain evidence="2">JEL0513</strain>
    </source>
</reference>
<feature type="region of interest" description="Disordered" evidence="1">
    <location>
        <begin position="150"/>
        <end position="170"/>
    </location>
</feature>
<evidence type="ECO:0000313" key="3">
    <source>
        <dbReference type="Proteomes" id="UP001211907"/>
    </source>
</evidence>
<name>A0AAD5T9F5_9FUNG</name>
<sequence length="416" mass="47467">MDMQCAKRNAIHVYESNDDSVQREPQAERSDLEVFVVGKPTVRLKFNINYDTPDNEPDWETECINSKYELPDKYRLDTITENLITELLLPNQLQQPRRITFSALDSDKNEEIWYSTERSAGAPIKKSLKPFRWLKLDVFNSLSKKQRFSAHKAGINSTDGEEEKSKANNRNSKNRVFFSNLIDSFERRKTFVQRKSWFEQMPSKRRTSDDANPGPTTIQSHSVVRKHRSLADIILRRRQSSRFMGCKSLKDPVLDVQLMVSTTNEAFENSKEKVFQQRNSQHASLDTASLSVRINSIGAATLKSIHMRKSAESAAELGKNNSKELNFNPTVKFLIPSELLNNDHQEISENLSNSLLSSSQEVFLKGVNFARVEDQVSQSTASIASFDAKFFGNFKYAGHSNSIYVIEGDETECVLD</sequence>
<evidence type="ECO:0000313" key="2">
    <source>
        <dbReference type="EMBL" id="KAJ3139448.1"/>
    </source>
</evidence>
<dbReference type="AlphaFoldDB" id="A0AAD5T9F5"/>
<comment type="caution">
    <text evidence="2">The sequence shown here is derived from an EMBL/GenBank/DDBJ whole genome shotgun (WGS) entry which is preliminary data.</text>
</comment>
<keyword evidence="3" id="KW-1185">Reference proteome</keyword>
<protein>
    <submittedName>
        <fullName evidence="2">Uncharacterized protein</fullName>
    </submittedName>
</protein>